<feature type="transmembrane region" description="Helical" evidence="7">
    <location>
        <begin position="232"/>
        <end position="251"/>
    </location>
</feature>
<comment type="function">
    <text evidence="7">Catalyzes the transfer of the diacylglyceryl group from phosphatidylglycerol to the sulfhydryl group of the N-terminal cysteine of a prolipoprotein, the first step in the formation of mature lipoproteins.</text>
</comment>
<dbReference type="NCBIfam" id="TIGR00544">
    <property type="entry name" value="lgt"/>
    <property type="match status" value="1"/>
</dbReference>
<accession>A0A933I968</accession>
<dbReference type="PANTHER" id="PTHR30589">
    <property type="entry name" value="PROLIPOPROTEIN DIACYLGLYCERYL TRANSFERASE"/>
    <property type="match status" value="1"/>
</dbReference>
<evidence type="ECO:0000256" key="1">
    <source>
        <dbReference type="ARBA" id="ARBA00007150"/>
    </source>
</evidence>
<feature type="transmembrane region" description="Helical" evidence="7">
    <location>
        <begin position="43"/>
        <end position="65"/>
    </location>
</feature>
<dbReference type="HAMAP" id="MF_01147">
    <property type="entry name" value="Lgt"/>
    <property type="match status" value="1"/>
</dbReference>
<gene>
    <name evidence="7 8" type="primary">lgt</name>
    <name evidence="8" type="ORF">HY768_06765</name>
</gene>
<dbReference type="InterPro" id="IPR001640">
    <property type="entry name" value="Lgt"/>
</dbReference>
<comment type="similarity">
    <text evidence="1 7">Belongs to the Lgt family.</text>
</comment>
<evidence type="ECO:0000256" key="6">
    <source>
        <dbReference type="ARBA" id="ARBA00023136"/>
    </source>
</evidence>
<dbReference type="Proteomes" id="UP000736328">
    <property type="component" value="Unassembled WGS sequence"/>
</dbReference>
<sequence>MLPDIFKIGPLTLHSYGLMLALAFLAGIWLMELQAKKYGLDKTLIVDFGVLVMAGSVIGSRLMYITTHWSDYSSNLLQALAVWEGGLTFYGGFILGTLTAVAYCRVRKISFWTIADIAAPGFALGLGLGRIGCFLNGCCFGKPSQLPWAVHFPANGAASLAAGCPVHPTQLYEAAFGFAAFGLLWSLRNKNKFPGFSSCLFFLFYGIWRFIVDYFRFYEQSQRWTFGLTNNQWISLGIILFAIGAGLVLKLRHDTGASSREKR</sequence>
<dbReference type="GO" id="GO:0042158">
    <property type="term" value="P:lipoprotein biosynthetic process"/>
    <property type="evidence" value="ECO:0007669"/>
    <property type="project" value="UniProtKB-UniRule"/>
</dbReference>
<dbReference type="GO" id="GO:0008961">
    <property type="term" value="F:phosphatidylglycerol-prolipoprotein diacylglyceryl transferase activity"/>
    <property type="evidence" value="ECO:0007669"/>
    <property type="project" value="UniProtKB-UniRule"/>
</dbReference>
<keyword evidence="4 7" id="KW-0812">Transmembrane</keyword>
<proteinExistence type="inferred from homology"/>
<evidence type="ECO:0000256" key="7">
    <source>
        <dbReference type="HAMAP-Rule" id="MF_01147"/>
    </source>
</evidence>
<feature type="binding site" evidence="7">
    <location>
        <position position="130"/>
    </location>
    <ligand>
        <name>a 1,2-diacyl-sn-glycero-3-phospho-(1'-sn-glycerol)</name>
        <dbReference type="ChEBI" id="CHEBI:64716"/>
    </ligand>
</feature>
<evidence type="ECO:0000256" key="2">
    <source>
        <dbReference type="ARBA" id="ARBA00022475"/>
    </source>
</evidence>
<comment type="caution">
    <text evidence="8">The sequence shown here is derived from an EMBL/GenBank/DDBJ whole genome shotgun (WGS) entry which is preliminary data.</text>
</comment>
<comment type="subcellular location">
    <subcellularLocation>
        <location evidence="7">Cell membrane</location>
        <topology evidence="7">Multi-pass membrane protein</topology>
    </subcellularLocation>
</comment>
<dbReference type="PANTHER" id="PTHR30589:SF0">
    <property type="entry name" value="PHOSPHATIDYLGLYCEROL--PROLIPOPROTEIN DIACYLGLYCERYL TRANSFERASE"/>
    <property type="match status" value="1"/>
</dbReference>
<keyword evidence="5 7" id="KW-1133">Transmembrane helix</keyword>
<evidence type="ECO:0000256" key="5">
    <source>
        <dbReference type="ARBA" id="ARBA00022989"/>
    </source>
</evidence>
<feature type="transmembrane region" description="Helical" evidence="7">
    <location>
        <begin position="12"/>
        <end position="31"/>
    </location>
</feature>
<dbReference type="EMBL" id="JACQXR010000089">
    <property type="protein sequence ID" value="MBI4726910.1"/>
    <property type="molecule type" value="Genomic_DNA"/>
</dbReference>
<feature type="transmembrane region" description="Helical" evidence="7">
    <location>
        <begin position="193"/>
        <end position="212"/>
    </location>
</feature>
<evidence type="ECO:0000313" key="9">
    <source>
        <dbReference type="Proteomes" id="UP000736328"/>
    </source>
</evidence>
<feature type="transmembrane region" description="Helical" evidence="7">
    <location>
        <begin position="85"/>
        <end position="104"/>
    </location>
</feature>
<name>A0A933I968_UNCT6</name>
<organism evidence="8 9">
    <name type="scientific">candidate division TA06 bacterium</name>
    <dbReference type="NCBI Taxonomy" id="2250710"/>
    <lineage>
        <taxon>Bacteria</taxon>
        <taxon>Bacteria division TA06</taxon>
    </lineage>
</organism>
<dbReference type="Pfam" id="PF01790">
    <property type="entry name" value="LGT"/>
    <property type="match status" value="1"/>
</dbReference>
<protein>
    <recommendedName>
        <fullName evidence="7">Phosphatidylglycerol--prolipoprotein diacylglyceryl transferase</fullName>
        <ecNumber evidence="7">2.5.1.145</ecNumber>
    </recommendedName>
</protein>
<keyword evidence="6 7" id="KW-0472">Membrane</keyword>
<dbReference type="AlphaFoldDB" id="A0A933I968"/>
<keyword evidence="2 7" id="KW-1003">Cell membrane</keyword>
<evidence type="ECO:0000256" key="3">
    <source>
        <dbReference type="ARBA" id="ARBA00022679"/>
    </source>
</evidence>
<comment type="pathway">
    <text evidence="7">Protein modification; lipoprotein biosynthesis (diacylglyceryl transfer).</text>
</comment>
<reference evidence="8" key="1">
    <citation type="submission" date="2020-07" db="EMBL/GenBank/DDBJ databases">
        <title>Huge and variable diversity of episymbiotic CPR bacteria and DPANN archaea in groundwater ecosystems.</title>
        <authorList>
            <person name="He C.Y."/>
            <person name="Keren R."/>
            <person name="Whittaker M."/>
            <person name="Farag I.F."/>
            <person name="Doudna J."/>
            <person name="Cate J.H.D."/>
            <person name="Banfield J.F."/>
        </authorList>
    </citation>
    <scope>NUCLEOTIDE SEQUENCE</scope>
    <source>
        <strain evidence="8">NC_groundwater_1520_Pr4_B-0.1um_53_5</strain>
    </source>
</reference>
<dbReference type="EC" id="2.5.1.145" evidence="7"/>
<dbReference type="GO" id="GO:0005886">
    <property type="term" value="C:plasma membrane"/>
    <property type="evidence" value="ECO:0007669"/>
    <property type="project" value="UniProtKB-SubCell"/>
</dbReference>
<keyword evidence="3 7" id="KW-0808">Transferase</keyword>
<evidence type="ECO:0000256" key="4">
    <source>
        <dbReference type="ARBA" id="ARBA00022692"/>
    </source>
</evidence>
<evidence type="ECO:0000313" key="8">
    <source>
        <dbReference type="EMBL" id="MBI4726910.1"/>
    </source>
</evidence>
<comment type="catalytic activity">
    <reaction evidence="7">
        <text>L-cysteinyl-[prolipoprotein] + a 1,2-diacyl-sn-glycero-3-phospho-(1'-sn-glycerol) = an S-1,2-diacyl-sn-glyceryl-L-cysteinyl-[prolipoprotein] + sn-glycerol 1-phosphate + H(+)</text>
        <dbReference type="Rhea" id="RHEA:56712"/>
        <dbReference type="Rhea" id="RHEA-COMP:14679"/>
        <dbReference type="Rhea" id="RHEA-COMP:14680"/>
        <dbReference type="ChEBI" id="CHEBI:15378"/>
        <dbReference type="ChEBI" id="CHEBI:29950"/>
        <dbReference type="ChEBI" id="CHEBI:57685"/>
        <dbReference type="ChEBI" id="CHEBI:64716"/>
        <dbReference type="ChEBI" id="CHEBI:140658"/>
        <dbReference type="EC" id="2.5.1.145"/>
    </reaction>
</comment>